<protein>
    <recommendedName>
        <fullName evidence="2">Bet v I/Major latex protein domain-containing protein</fullName>
    </recommendedName>
</protein>
<dbReference type="InterPro" id="IPR050279">
    <property type="entry name" value="Plant_def-hormone_signal"/>
</dbReference>
<dbReference type="SUPFAM" id="SSF55961">
    <property type="entry name" value="Bet v1-like"/>
    <property type="match status" value="1"/>
</dbReference>
<dbReference type="GO" id="GO:0010427">
    <property type="term" value="F:abscisic acid binding"/>
    <property type="evidence" value="ECO:0007669"/>
    <property type="project" value="TreeGrafter"/>
</dbReference>
<dbReference type="GO" id="GO:0038023">
    <property type="term" value="F:signaling receptor activity"/>
    <property type="evidence" value="ECO:0007669"/>
    <property type="project" value="TreeGrafter"/>
</dbReference>
<dbReference type="CDD" id="cd07816">
    <property type="entry name" value="Bet_v1-like"/>
    <property type="match status" value="1"/>
</dbReference>
<comment type="caution">
    <text evidence="3">The sequence shown here is derived from an EMBL/GenBank/DDBJ whole genome shotgun (WGS) entry which is preliminary data.</text>
</comment>
<dbReference type="Pfam" id="PF00407">
    <property type="entry name" value="Bet_v_1"/>
    <property type="match status" value="1"/>
</dbReference>
<evidence type="ECO:0000313" key="3">
    <source>
        <dbReference type="EMBL" id="KAK1274679.1"/>
    </source>
</evidence>
<dbReference type="AlphaFoldDB" id="A0AAV9BD54"/>
<dbReference type="GO" id="GO:0004864">
    <property type="term" value="F:protein phosphatase inhibitor activity"/>
    <property type="evidence" value="ECO:0007669"/>
    <property type="project" value="TreeGrafter"/>
</dbReference>
<dbReference type="GO" id="GO:0005634">
    <property type="term" value="C:nucleus"/>
    <property type="evidence" value="ECO:0007669"/>
    <property type="project" value="TreeGrafter"/>
</dbReference>
<comment type="similarity">
    <text evidence="1">Belongs to the BetVI family.</text>
</comment>
<gene>
    <name evidence="3" type="ORF">QJS04_geneDACA012837</name>
</gene>
<dbReference type="InterPro" id="IPR000916">
    <property type="entry name" value="Bet_v_I/MLP"/>
</dbReference>
<evidence type="ECO:0000259" key="2">
    <source>
        <dbReference type="SMART" id="SM01037"/>
    </source>
</evidence>
<dbReference type="InterPro" id="IPR023393">
    <property type="entry name" value="START-like_dom_sf"/>
</dbReference>
<evidence type="ECO:0000256" key="1">
    <source>
        <dbReference type="ARBA" id="ARBA00009744"/>
    </source>
</evidence>
<reference evidence="3" key="1">
    <citation type="journal article" date="2023" name="Nat. Commun.">
        <title>Diploid and tetraploid genomes of Acorus and the evolution of monocots.</title>
        <authorList>
            <person name="Ma L."/>
            <person name="Liu K.W."/>
            <person name="Li Z."/>
            <person name="Hsiao Y.Y."/>
            <person name="Qi Y."/>
            <person name="Fu T."/>
            <person name="Tang G.D."/>
            <person name="Zhang D."/>
            <person name="Sun W.H."/>
            <person name="Liu D.K."/>
            <person name="Li Y."/>
            <person name="Chen G.Z."/>
            <person name="Liu X.D."/>
            <person name="Liao X.Y."/>
            <person name="Jiang Y.T."/>
            <person name="Yu X."/>
            <person name="Hao Y."/>
            <person name="Huang J."/>
            <person name="Zhao X.W."/>
            <person name="Ke S."/>
            <person name="Chen Y.Y."/>
            <person name="Wu W.L."/>
            <person name="Hsu J.L."/>
            <person name="Lin Y.F."/>
            <person name="Huang M.D."/>
            <person name="Li C.Y."/>
            <person name="Huang L."/>
            <person name="Wang Z.W."/>
            <person name="Zhao X."/>
            <person name="Zhong W.Y."/>
            <person name="Peng D.H."/>
            <person name="Ahmad S."/>
            <person name="Lan S."/>
            <person name="Zhang J.S."/>
            <person name="Tsai W.C."/>
            <person name="Van de Peer Y."/>
            <person name="Liu Z.J."/>
        </authorList>
    </citation>
    <scope>NUCLEOTIDE SEQUENCE</scope>
    <source>
        <strain evidence="3">SCP</strain>
    </source>
</reference>
<dbReference type="EMBL" id="JAUJYN010000003">
    <property type="protein sequence ID" value="KAK1274679.1"/>
    <property type="molecule type" value="Genomic_DNA"/>
</dbReference>
<sequence>MRTMKGEVVLKIPAKKAWEMYRNNEILGKINPDMLAGAEYLHGDGGPGSLRLFKLGPALHGYVKESMEEIKSVKARCSVVYRVVAGDLREMYDPYKVTFSFRLVPGRGGEEVCVAEWKVEFEPRSPTVPLPYKAKEAALGFLKFFESFSVCQ</sequence>
<dbReference type="SMART" id="SM01037">
    <property type="entry name" value="Bet_v_1"/>
    <property type="match status" value="1"/>
</dbReference>
<dbReference type="PANTHER" id="PTHR31213">
    <property type="entry name" value="OS08G0374000 PROTEIN-RELATED"/>
    <property type="match status" value="1"/>
</dbReference>
<dbReference type="PANTHER" id="PTHR31213:SF24">
    <property type="entry name" value="OS08G0374000 PROTEIN"/>
    <property type="match status" value="1"/>
</dbReference>
<proteinExistence type="inferred from homology"/>
<name>A0AAV9BD54_ACOGR</name>
<feature type="domain" description="Bet v I/Major latex protein" evidence="2">
    <location>
        <begin position="3"/>
        <end position="152"/>
    </location>
</feature>
<dbReference type="GO" id="GO:0005737">
    <property type="term" value="C:cytoplasm"/>
    <property type="evidence" value="ECO:0007669"/>
    <property type="project" value="TreeGrafter"/>
</dbReference>
<dbReference type="GO" id="GO:0006952">
    <property type="term" value="P:defense response"/>
    <property type="evidence" value="ECO:0007669"/>
    <property type="project" value="InterPro"/>
</dbReference>
<dbReference type="Gene3D" id="3.30.530.20">
    <property type="match status" value="1"/>
</dbReference>
<dbReference type="GO" id="GO:0009738">
    <property type="term" value="P:abscisic acid-activated signaling pathway"/>
    <property type="evidence" value="ECO:0007669"/>
    <property type="project" value="TreeGrafter"/>
</dbReference>
<reference evidence="3" key="2">
    <citation type="submission" date="2023-06" db="EMBL/GenBank/DDBJ databases">
        <authorList>
            <person name="Ma L."/>
            <person name="Liu K.-W."/>
            <person name="Li Z."/>
            <person name="Hsiao Y.-Y."/>
            <person name="Qi Y."/>
            <person name="Fu T."/>
            <person name="Tang G."/>
            <person name="Zhang D."/>
            <person name="Sun W.-H."/>
            <person name="Liu D.-K."/>
            <person name="Li Y."/>
            <person name="Chen G.-Z."/>
            <person name="Liu X.-D."/>
            <person name="Liao X.-Y."/>
            <person name="Jiang Y.-T."/>
            <person name="Yu X."/>
            <person name="Hao Y."/>
            <person name="Huang J."/>
            <person name="Zhao X.-W."/>
            <person name="Ke S."/>
            <person name="Chen Y.-Y."/>
            <person name="Wu W.-L."/>
            <person name="Hsu J.-L."/>
            <person name="Lin Y.-F."/>
            <person name="Huang M.-D."/>
            <person name="Li C.-Y."/>
            <person name="Huang L."/>
            <person name="Wang Z.-W."/>
            <person name="Zhao X."/>
            <person name="Zhong W.-Y."/>
            <person name="Peng D.-H."/>
            <person name="Ahmad S."/>
            <person name="Lan S."/>
            <person name="Zhang J.-S."/>
            <person name="Tsai W.-C."/>
            <person name="Van De Peer Y."/>
            <person name="Liu Z.-J."/>
        </authorList>
    </citation>
    <scope>NUCLEOTIDE SEQUENCE</scope>
    <source>
        <strain evidence="3">SCP</strain>
        <tissue evidence="3">Leaves</tissue>
    </source>
</reference>
<keyword evidence="4" id="KW-1185">Reference proteome</keyword>
<evidence type="ECO:0000313" key="4">
    <source>
        <dbReference type="Proteomes" id="UP001179952"/>
    </source>
</evidence>
<organism evidence="3 4">
    <name type="scientific">Acorus gramineus</name>
    <name type="common">Dwarf sweet flag</name>
    <dbReference type="NCBI Taxonomy" id="55184"/>
    <lineage>
        <taxon>Eukaryota</taxon>
        <taxon>Viridiplantae</taxon>
        <taxon>Streptophyta</taxon>
        <taxon>Embryophyta</taxon>
        <taxon>Tracheophyta</taxon>
        <taxon>Spermatophyta</taxon>
        <taxon>Magnoliopsida</taxon>
        <taxon>Liliopsida</taxon>
        <taxon>Acoraceae</taxon>
        <taxon>Acorus</taxon>
    </lineage>
</organism>
<dbReference type="Proteomes" id="UP001179952">
    <property type="component" value="Unassembled WGS sequence"/>
</dbReference>
<accession>A0AAV9BD54</accession>